<comment type="caution">
    <text evidence="1">The sequence shown here is derived from an EMBL/GenBank/DDBJ whole genome shotgun (WGS) entry which is preliminary data.</text>
</comment>
<dbReference type="Proteomes" id="UP000027584">
    <property type="component" value="Unassembled WGS sequence"/>
</dbReference>
<proteinExistence type="predicted"/>
<reference evidence="1 2" key="2">
    <citation type="submission" date="2014-05" db="EMBL/GenBank/DDBJ databases">
        <title>Genome sequence of Streptococcus gallolyticus.</title>
        <authorList>
            <person name="Del Campo R."/>
        </authorList>
    </citation>
    <scope>NUCLEOTIDE SEQUENCE [LARGE SCALE GENOMIC DNA]</scope>
    <source>
        <strain evidence="1 2">LMG17956</strain>
    </source>
</reference>
<protein>
    <submittedName>
        <fullName evidence="1">Uncharacterized protein</fullName>
    </submittedName>
</protein>
<dbReference type="AlphaFoldDB" id="A0A060RLQ0"/>
<dbReference type="EMBL" id="CCBC010000214">
    <property type="protein sequence ID" value="CDO19028.1"/>
    <property type="molecule type" value="Genomic_DNA"/>
</dbReference>
<name>A0A060RLQ0_9STRE</name>
<accession>A0A060RLQ0</accession>
<evidence type="ECO:0000313" key="2">
    <source>
        <dbReference type="Proteomes" id="UP000027584"/>
    </source>
</evidence>
<organism evidence="1 2">
    <name type="scientific">Streptococcus gallolyticus</name>
    <dbReference type="NCBI Taxonomy" id="315405"/>
    <lineage>
        <taxon>Bacteria</taxon>
        <taxon>Bacillati</taxon>
        <taxon>Bacillota</taxon>
        <taxon>Bacilli</taxon>
        <taxon>Lactobacillales</taxon>
        <taxon>Streptococcaceae</taxon>
        <taxon>Streptococcus</taxon>
    </lineage>
</organism>
<sequence length="72" mass="8421">MLKMLVVPENIFLEKKLKNTVKTLQTLVKSDIIYWCCKYSNFSYDTRGCDTLGCIATQKRVGFLEELAYYLK</sequence>
<evidence type="ECO:0000313" key="1">
    <source>
        <dbReference type="EMBL" id="CDO19028.1"/>
    </source>
</evidence>
<reference evidence="1 2" key="1">
    <citation type="submission" date="2014-02" db="EMBL/GenBank/DDBJ databases">
        <authorList>
            <person name="Manrique M."/>
        </authorList>
    </citation>
    <scope>NUCLEOTIDE SEQUENCE [LARGE SCALE GENOMIC DNA]</scope>
    <source>
        <strain evidence="1 2">LMG17956</strain>
    </source>
</reference>
<gene>
    <name evidence="1" type="ORF">BN963_SGAL_02235</name>
</gene>